<dbReference type="AlphaFoldDB" id="A0A6S7EQQ4"/>
<evidence type="ECO:0000313" key="1">
    <source>
        <dbReference type="EMBL" id="CAB3922217.1"/>
    </source>
</evidence>
<sequence>MGEVPGADLRLWQVRWDRCPACAVKAGISNPEVQGGRVPKSVGFVYERQSLQLCTPATNMP</sequence>
<protein>
    <submittedName>
        <fullName evidence="1">Uncharacterized protein</fullName>
    </submittedName>
</protein>
<name>A0A6S7EQQ4_9BURK</name>
<evidence type="ECO:0000313" key="2">
    <source>
        <dbReference type="Proteomes" id="UP000494272"/>
    </source>
</evidence>
<reference evidence="1 2" key="1">
    <citation type="submission" date="2020-04" db="EMBL/GenBank/DDBJ databases">
        <authorList>
            <person name="De Canck E."/>
        </authorList>
    </citation>
    <scope>NUCLEOTIDE SEQUENCE [LARGE SCALE GENOMIC DNA]</scope>
    <source>
        <strain evidence="1 2">LMG 26841</strain>
    </source>
</reference>
<dbReference type="Proteomes" id="UP000494272">
    <property type="component" value="Unassembled WGS sequence"/>
</dbReference>
<keyword evidence="2" id="KW-1185">Reference proteome</keyword>
<gene>
    <name evidence="1" type="ORF">LMG26841_05670</name>
</gene>
<accession>A0A6S7EQQ4</accession>
<proteinExistence type="predicted"/>
<organism evidence="1 2">
    <name type="scientific">Achromobacter dolens</name>
    <dbReference type="NCBI Taxonomy" id="1287738"/>
    <lineage>
        <taxon>Bacteria</taxon>
        <taxon>Pseudomonadati</taxon>
        <taxon>Pseudomonadota</taxon>
        <taxon>Betaproteobacteria</taxon>
        <taxon>Burkholderiales</taxon>
        <taxon>Alcaligenaceae</taxon>
        <taxon>Achromobacter</taxon>
    </lineage>
</organism>
<dbReference type="EMBL" id="CADIKW010000023">
    <property type="protein sequence ID" value="CAB3922217.1"/>
    <property type="molecule type" value="Genomic_DNA"/>
</dbReference>